<evidence type="ECO:0000313" key="2">
    <source>
        <dbReference type="EMBL" id="RMD20730.1"/>
    </source>
</evidence>
<reference evidence="2 3" key="1">
    <citation type="submission" date="2018-10" db="EMBL/GenBank/DDBJ databases">
        <title>Whole genome sequence of Corynebacterium gottingense DSM 130494T.</title>
        <authorList>
            <person name="Bernier A.-M."/>
            <person name="Bernard K."/>
        </authorList>
    </citation>
    <scope>NUCLEOTIDE SEQUENCE [LARGE SCALE GENOMIC DNA]</scope>
    <source>
        <strain evidence="2 3">DSM 103494</strain>
    </source>
</reference>
<evidence type="ECO:0000256" key="1">
    <source>
        <dbReference type="SAM" id="Phobius"/>
    </source>
</evidence>
<gene>
    <name evidence="2" type="ORF">EAW56_01150</name>
</gene>
<keyword evidence="1" id="KW-0812">Transmembrane</keyword>
<dbReference type="Proteomes" id="UP000266886">
    <property type="component" value="Unassembled WGS sequence"/>
</dbReference>
<keyword evidence="1" id="KW-1133">Transmembrane helix</keyword>
<comment type="caution">
    <text evidence="2">The sequence shown here is derived from an EMBL/GenBank/DDBJ whole genome shotgun (WGS) entry which is preliminary data.</text>
</comment>
<dbReference type="RefSeq" id="WP_122084718.1">
    <property type="nucleotide sequence ID" value="NZ_CBCRWO010000004.1"/>
</dbReference>
<organism evidence="2 3">
    <name type="scientific">Corynebacterium gottingense</name>
    <dbReference type="NCBI Taxonomy" id="2041036"/>
    <lineage>
        <taxon>Bacteria</taxon>
        <taxon>Bacillati</taxon>
        <taxon>Actinomycetota</taxon>
        <taxon>Actinomycetes</taxon>
        <taxon>Mycobacteriales</taxon>
        <taxon>Corynebacteriaceae</taxon>
        <taxon>Corynebacterium</taxon>
    </lineage>
</organism>
<accession>A0ABX9UPL0</accession>
<feature type="transmembrane region" description="Helical" evidence="1">
    <location>
        <begin position="103"/>
        <end position="123"/>
    </location>
</feature>
<feature type="transmembrane region" description="Helical" evidence="1">
    <location>
        <begin position="17"/>
        <end position="35"/>
    </location>
</feature>
<dbReference type="EMBL" id="RDRE01000001">
    <property type="protein sequence ID" value="RMD20730.1"/>
    <property type="molecule type" value="Genomic_DNA"/>
</dbReference>
<protein>
    <submittedName>
        <fullName evidence="2">Uncharacterized protein</fullName>
    </submittedName>
</protein>
<feature type="transmembrane region" description="Helical" evidence="1">
    <location>
        <begin position="75"/>
        <end position="97"/>
    </location>
</feature>
<evidence type="ECO:0000313" key="3">
    <source>
        <dbReference type="Proteomes" id="UP000266886"/>
    </source>
</evidence>
<feature type="transmembrane region" description="Helical" evidence="1">
    <location>
        <begin position="41"/>
        <end position="63"/>
    </location>
</feature>
<sequence length="135" mass="14305">MFPSDIRSRVTPIPTPLAVRAAGSAGVAGSVAIMASSAPIAVRAVVAIACIAVALGVTLAHPYRRAMREFAAQKGASTVASISMLVPLMLWWLLLMLAPLLQWPVWGALLVFVGLFALAWLLFPHVDGSRRLAYA</sequence>
<name>A0ABX9UPL0_9CORY</name>
<keyword evidence="3" id="KW-1185">Reference proteome</keyword>
<proteinExistence type="predicted"/>
<keyword evidence="1" id="KW-0472">Membrane</keyword>